<keyword evidence="2" id="KW-0813">Transport</keyword>
<evidence type="ECO:0000313" key="10">
    <source>
        <dbReference type="Proteomes" id="UP001497392"/>
    </source>
</evidence>
<evidence type="ECO:0000256" key="5">
    <source>
        <dbReference type="ARBA" id="ARBA00023136"/>
    </source>
</evidence>
<keyword evidence="3 7" id="KW-0812">Transmembrane</keyword>
<dbReference type="InterPro" id="IPR050930">
    <property type="entry name" value="MFS_Vesicular_Transporter"/>
</dbReference>
<feature type="transmembrane region" description="Helical" evidence="7">
    <location>
        <begin position="46"/>
        <end position="65"/>
    </location>
</feature>
<evidence type="ECO:0000259" key="8">
    <source>
        <dbReference type="PROSITE" id="PS50850"/>
    </source>
</evidence>
<feature type="transmembrane region" description="Helical" evidence="7">
    <location>
        <begin position="77"/>
        <end position="98"/>
    </location>
</feature>
<feature type="region of interest" description="Disordered" evidence="6">
    <location>
        <begin position="436"/>
        <end position="468"/>
    </location>
</feature>
<accession>A0ABP1FYA6</accession>
<dbReference type="Proteomes" id="UP001497392">
    <property type="component" value="Unassembled WGS sequence"/>
</dbReference>
<feature type="transmembrane region" description="Helical" evidence="7">
    <location>
        <begin position="136"/>
        <end position="159"/>
    </location>
</feature>
<keyword evidence="10" id="KW-1185">Reference proteome</keyword>
<evidence type="ECO:0000256" key="2">
    <source>
        <dbReference type="ARBA" id="ARBA00022448"/>
    </source>
</evidence>
<evidence type="ECO:0000256" key="3">
    <source>
        <dbReference type="ARBA" id="ARBA00022692"/>
    </source>
</evidence>
<keyword evidence="5 7" id="KW-0472">Membrane</keyword>
<protein>
    <submittedName>
        <fullName evidence="9">G7618 protein</fullName>
    </submittedName>
</protein>
<name>A0ABP1FYA6_9CHLO</name>
<dbReference type="PANTHER" id="PTHR23506:SF26">
    <property type="entry name" value="MFS-TYPE TRANSPORTER SLC18B1"/>
    <property type="match status" value="1"/>
</dbReference>
<evidence type="ECO:0000256" key="4">
    <source>
        <dbReference type="ARBA" id="ARBA00022989"/>
    </source>
</evidence>
<sequence>MSHGGHSRGNALDIDDAVRRWSFGCLCGCLLIVNATFTLLSPIFPQVGLVFSIYSFASVAASPLLGRCVQLGYIRRVTLLLSGLLVVCASTACFGFVSEISHEQLFTAACLVLRAIMGLGCAAVDTASMALSASLYGGTAFLGTAMGIQESVLSIGWVIGPVVGGYGAQLGGFGTPFFITAALAFICYPILFWLMPREAEGGGVDEKQDDVAVGRLLRAPSFFLLLISAMLGAAIITILDPTLGPHLEDILDYGPGTIGVAFAVIAAVYAAFTPFAGLLGDYIGRLPVMSIGLLISAFSYLLIGPIPLLQPLLGSQMYWLVWVALAGVGIGAGMTFVPSLPALLHATRTLGYDQDGVDDLVSGVLMGSYHSGGGGGPLLGGACKHGLGFPWSGAVFAAVFAAQGIAIAVLATVMPPEPKYDAGMYEKLQPISEDLPHQDAERGTAPATDIAPAPGLGQAGRPPLERTSAAAARPIGLRRSASFGMQRPGSGAGSFGAGSMQRSHSYIARHRSFRDISTHSNRSYDSAEEPLLQREP</sequence>
<dbReference type="InterPro" id="IPR020846">
    <property type="entry name" value="MFS_dom"/>
</dbReference>
<feature type="transmembrane region" description="Helical" evidence="7">
    <location>
        <begin position="171"/>
        <end position="195"/>
    </location>
</feature>
<dbReference type="SUPFAM" id="SSF103473">
    <property type="entry name" value="MFS general substrate transporter"/>
    <property type="match status" value="1"/>
</dbReference>
<keyword evidence="4 7" id="KW-1133">Transmembrane helix</keyword>
<comment type="subcellular location">
    <subcellularLocation>
        <location evidence="1">Membrane</location>
        <topology evidence="1">Multi-pass membrane protein</topology>
    </subcellularLocation>
</comment>
<dbReference type="InterPro" id="IPR011701">
    <property type="entry name" value="MFS"/>
</dbReference>
<feature type="transmembrane region" description="Helical" evidence="7">
    <location>
        <begin position="21"/>
        <end position="40"/>
    </location>
</feature>
<feature type="transmembrane region" description="Helical" evidence="7">
    <location>
        <begin position="394"/>
        <end position="414"/>
    </location>
</feature>
<evidence type="ECO:0000256" key="6">
    <source>
        <dbReference type="SAM" id="MobiDB-lite"/>
    </source>
</evidence>
<gene>
    <name evidence="9" type="primary">g7618</name>
    <name evidence="9" type="ORF">VP750_LOCUS6519</name>
</gene>
<feature type="transmembrane region" description="Helical" evidence="7">
    <location>
        <begin position="216"/>
        <end position="238"/>
    </location>
</feature>
<feature type="transmembrane region" description="Helical" evidence="7">
    <location>
        <begin position="291"/>
        <end position="313"/>
    </location>
</feature>
<feature type="domain" description="Major facilitator superfamily (MFS) profile" evidence="8">
    <location>
        <begin position="1"/>
        <end position="419"/>
    </location>
</feature>
<evidence type="ECO:0000313" key="9">
    <source>
        <dbReference type="EMBL" id="CAL5224860.1"/>
    </source>
</evidence>
<dbReference type="PROSITE" id="PS50850">
    <property type="entry name" value="MFS"/>
    <property type="match status" value="1"/>
</dbReference>
<dbReference type="PANTHER" id="PTHR23506">
    <property type="entry name" value="GH10249P"/>
    <property type="match status" value="1"/>
</dbReference>
<evidence type="ECO:0000256" key="1">
    <source>
        <dbReference type="ARBA" id="ARBA00004141"/>
    </source>
</evidence>
<dbReference type="Pfam" id="PF07690">
    <property type="entry name" value="MFS_1"/>
    <property type="match status" value="1"/>
</dbReference>
<organism evidence="9 10">
    <name type="scientific">Coccomyxa viridis</name>
    <dbReference type="NCBI Taxonomy" id="1274662"/>
    <lineage>
        <taxon>Eukaryota</taxon>
        <taxon>Viridiplantae</taxon>
        <taxon>Chlorophyta</taxon>
        <taxon>core chlorophytes</taxon>
        <taxon>Trebouxiophyceae</taxon>
        <taxon>Trebouxiophyceae incertae sedis</taxon>
        <taxon>Coccomyxaceae</taxon>
        <taxon>Coccomyxa</taxon>
    </lineage>
</organism>
<dbReference type="EMBL" id="CAXHTA020000011">
    <property type="protein sequence ID" value="CAL5224860.1"/>
    <property type="molecule type" value="Genomic_DNA"/>
</dbReference>
<reference evidence="9 10" key="1">
    <citation type="submission" date="2024-06" db="EMBL/GenBank/DDBJ databases">
        <authorList>
            <person name="Kraege A."/>
            <person name="Thomma B."/>
        </authorList>
    </citation>
    <scope>NUCLEOTIDE SEQUENCE [LARGE SCALE GENOMIC DNA]</scope>
</reference>
<feature type="transmembrane region" description="Helical" evidence="7">
    <location>
        <begin position="319"/>
        <end position="344"/>
    </location>
</feature>
<comment type="caution">
    <text evidence="9">The sequence shown here is derived from an EMBL/GenBank/DDBJ whole genome shotgun (WGS) entry which is preliminary data.</text>
</comment>
<feature type="transmembrane region" description="Helical" evidence="7">
    <location>
        <begin position="258"/>
        <end position="279"/>
    </location>
</feature>
<dbReference type="InterPro" id="IPR036259">
    <property type="entry name" value="MFS_trans_sf"/>
</dbReference>
<proteinExistence type="predicted"/>
<feature type="region of interest" description="Disordered" evidence="6">
    <location>
        <begin position="481"/>
        <end position="536"/>
    </location>
</feature>
<feature type="transmembrane region" description="Helical" evidence="7">
    <location>
        <begin position="104"/>
        <end position="124"/>
    </location>
</feature>
<evidence type="ECO:0000256" key="7">
    <source>
        <dbReference type="SAM" id="Phobius"/>
    </source>
</evidence>
<dbReference type="Gene3D" id="1.20.1250.20">
    <property type="entry name" value="MFS general substrate transporter like domains"/>
    <property type="match status" value="2"/>
</dbReference>